<dbReference type="EMBL" id="CAJNOR010007365">
    <property type="protein sequence ID" value="CAF1615859.1"/>
    <property type="molecule type" value="Genomic_DNA"/>
</dbReference>
<name>A0A816BTT2_ADIRI</name>
<accession>A0A816BTT2</accession>
<evidence type="ECO:0000313" key="1">
    <source>
        <dbReference type="EMBL" id="CAF1615859.1"/>
    </source>
</evidence>
<dbReference type="AlphaFoldDB" id="A0A816BTT2"/>
<sequence length="207" mass="23823">MLELDSKDEQIKREMISSCRPNYQNKQRALKIIDEFDSESFDGNVATAILWHTRNCVIYRCINEAFGSGKIATVYSYATCIDIDLVNKQYTAFADITQLSNFPGEKEVLPSIGSVFRIESVEYGKKERFYRVHLSQGLGGCYQNIASYYYRQCEQRQTYHLEKTSALDLLGCLQLAKHDAEAVANHNLRRKKLFEISDNDLVIKCTF</sequence>
<dbReference type="Gene3D" id="3.90.176.10">
    <property type="entry name" value="Toxin ADP-ribosyltransferase, Chain A, domain 1"/>
    <property type="match status" value="1"/>
</dbReference>
<gene>
    <name evidence="1" type="ORF">XAT740_LOCUS49546</name>
</gene>
<comment type="caution">
    <text evidence="1">The sequence shown here is derived from an EMBL/GenBank/DDBJ whole genome shotgun (WGS) entry which is preliminary data.</text>
</comment>
<proteinExistence type="predicted"/>
<dbReference type="Proteomes" id="UP000663828">
    <property type="component" value="Unassembled WGS sequence"/>
</dbReference>
<organism evidence="1 2">
    <name type="scientific">Adineta ricciae</name>
    <name type="common">Rotifer</name>
    <dbReference type="NCBI Taxonomy" id="249248"/>
    <lineage>
        <taxon>Eukaryota</taxon>
        <taxon>Metazoa</taxon>
        <taxon>Spiralia</taxon>
        <taxon>Gnathifera</taxon>
        <taxon>Rotifera</taxon>
        <taxon>Eurotatoria</taxon>
        <taxon>Bdelloidea</taxon>
        <taxon>Adinetida</taxon>
        <taxon>Adinetidae</taxon>
        <taxon>Adineta</taxon>
    </lineage>
</organism>
<evidence type="ECO:0000313" key="2">
    <source>
        <dbReference type="Proteomes" id="UP000663828"/>
    </source>
</evidence>
<reference evidence="1" key="1">
    <citation type="submission" date="2021-02" db="EMBL/GenBank/DDBJ databases">
        <authorList>
            <person name="Nowell W R."/>
        </authorList>
    </citation>
    <scope>NUCLEOTIDE SEQUENCE</scope>
</reference>
<keyword evidence="2" id="KW-1185">Reference proteome</keyword>
<protein>
    <submittedName>
        <fullName evidence="1">Uncharacterized protein</fullName>
    </submittedName>
</protein>
<dbReference type="SUPFAM" id="SSF56399">
    <property type="entry name" value="ADP-ribosylation"/>
    <property type="match status" value="1"/>
</dbReference>